<organism evidence="1 2">
    <name type="scientific">Chromohalobacter marismortui</name>
    <dbReference type="NCBI Taxonomy" id="42055"/>
    <lineage>
        <taxon>Bacteria</taxon>
        <taxon>Pseudomonadati</taxon>
        <taxon>Pseudomonadota</taxon>
        <taxon>Gammaproteobacteria</taxon>
        <taxon>Oceanospirillales</taxon>
        <taxon>Halomonadaceae</taxon>
        <taxon>Chromohalobacter</taxon>
    </lineage>
</organism>
<keyword evidence="2" id="KW-1185">Reference proteome</keyword>
<gene>
    <name evidence="1" type="ORF">C8E00_102531</name>
</gene>
<reference evidence="1 2" key="1">
    <citation type="submission" date="2019-03" db="EMBL/GenBank/DDBJ databases">
        <title>Genomic Encyclopedia of Type Strains, Phase IV (KMG-IV): sequencing the most valuable type-strain genomes for metagenomic binning, comparative biology and taxonomic classification.</title>
        <authorList>
            <person name="Goeker M."/>
        </authorList>
    </citation>
    <scope>NUCLEOTIDE SEQUENCE [LARGE SCALE GENOMIC DNA]</scope>
    <source>
        <strain evidence="1 2">DSM 6770</strain>
    </source>
</reference>
<dbReference type="Proteomes" id="UP000295380">
    <property type="component" value="Unassembled WGS sequence"/>
</dbReference>
<proteinExistence type="predicted"/>
<dbReference type="AlphaFoldDB" id="A0A4R7NT07"/>
<comment type="caution">
    <text evidence="1">The sequence shown here is derived from an EMBL/GenBank/DDBJ whole genome shotgun (WGS) entry which is preliminary data.</text>
</comment>
<name>A0A4R7NT07_9GAMM</name>
<dbReference type="EMBL" id="SOBR01000002">
    <property type="protein sequence ID" value="TDU24028.1"/>
    <property type="molecule type" value="Genomic_DNA"/>
</dbReference>
<sequence>MFRSQPMSIAPMIASMHSLPIQAVDAALRAFFGFSYWYWFSPGVPGDRVT</sequence>
<accession>A0A4R7NT07</accession>
<evidence type="ECO:0000313" key="2">
    <source>
        <dbReference type="Proteomes" id="UP000295380"/>
    </source>
</evidence>
<evidence type="ECO:0000313" key="1">
    <source>
        <dbReference type="EMBL" id="TDU24028.1"/>
    </source>
</evidence>
<protein>
    <submittedName>
        <fullName evidence="1">Uncharacterized protein</fullName>
    </submittedName>
</protein>